<accession>A0A1G9MPS5</accession>
<keyword evidence="1" id="KW-0812">Transmembrane</keyword>
<keyword evidence="3" id="KW-1185">Reference proteome</keyword>
<name>A0A1G9MPS5_9SPHI</name>
<dbReference type="STRING" id="990371.SAMN05421813_10266"/>
<reference evidence="3" key="1">
    <citation type="submission" date="2016-10" db="EMBL/GenBank/DDBJ databases">
        <authorList>
            <person name="Varghese N."/>
            <person name="Submissions S."/>
        </authorList>
    </citation>
    <scope>NUCLEOTIDE SEQUENCE [LARGE SCALE GENOMIC DNA]</scope>
    <source>
        <strain evidence="3">DSM 24536</strain>
    </source>
</reference>
<evidence type="ECO:0000256" key="1">
    <source>
        <dbReference type="SAM" id="Phobius"/>
    </source>
</evidence>
<dbReference type="Proteomes" id="UP000199226">
    <property type="component" value="Unassembled WGS sequence"/>
</dbReference>
<organism evidence="2 3">
    <name type="scientific">Daejeonella rubra</name>
    <dbReference type="NCBI Taxonomy" id="990371"/>
    <lineage>
        <taxon>Bacteria</taxon>
        <taxon>Pseudomonadati</taxon>
        <taxon>Bacteroidota</taxon>
        <taxon>Sphingobacteriia</taxon>
        <taxon>Sphingobacteriales</taxon>
        <taxon>Sphingobacteriaceae</taxon>
        <taxon>Daejeonella</taxon>
    </lineage>
</organism>
<keyword evidence="1" id="KW-1133">Transmembrane helix</keyword>
<feature type="transmembrane region" description="Helical" evidence="1">
    <location>
        <begin position="55"/>
        <end position="75"/>
    </location>
</feature>
<feature type="transmembrane region" description="Helical" evidence="1">
    <location>
        <begin position="30"/>
        <end position="48"/>
    </location>
</feature>
<evidence type="ECO:0000313" key="3">
    <source>
        <dbReference type="Proteomes" id="UP000199226"/>
    </source>
</evidence>
<feature type="transmembrane region" description="Helical" evidence="1">
    <location>
        <begin position="7"/>
        <end position="24"/>
    </location>
</feature>
<gene>
    <name evidence="2" type="ORF">SAMN05421813_10266</name>
</gene>
<dbReference type="AlphaFoldDB" id="A0A1G9MPS5"/>
<protein>
    <submittedName>
        <fullName evidence="2">Uncharacterized protein</fullName>
    </submittedName>
</protein>
<dbReference type="EMBL" id="FNHH01000002">
    <property type="protein sequence ID" value="SDL76229.1"/>
    <property type="molecule type" value="Genomic_DNA"/>
</dbReference>
<evidence type="ECO:0000313" key="2">
    <source>
        <dbReference type="EMBL" id="SDL76229.1"/>
    </source>
</evidence>
<sequence length="113" mass="12502">MTSKYSKISYLLAIISGFIIPLTAGIEPFPIPLVLFCLLVAGAFGFFWPGESWRWGIWIVGPSFCLTILSIAFAGQVEIFIKKDLPVFLIAIVPVFLGSFVFALISNRQTTKI</sequence>
<proteinExistence type="predicted"/>
<dbReference type="OrthoDB" id="9837091at2"/>
<feature type="transmembrane region" description="Helical" evidence="1">
    <location>
        <begin position="87"/>
        <end position="105"/>
    </location>
</feature>
<dbReference type="RefSeq" id="WP_090698631.1">
    <property type="nucleotide sequence ID" value="NZ_FNHH01000002.1"/>
</dbReference>
<keyword evidence="1" id="KW-0472">Membrane</keyword>